<dbReference type="OrthoDB" id="77522at2759"/>
<organism evidence="3 4">
    <name type="scientific">Cavenderia fasciculata</name>
    <name type="common">Slime mold</name>
    <name type="synonym">Dictyostelium fasciculatum</name>
    <dbReference type="NCBI Taxonomy" id="261658"/>
    <lineage>
        <taxon>Eukaryota</taxon>
        <taxon>Amoebozoa</taxon>
        <taxon>Evosea</taxon>
        <taxon>Eumycetozoa</taxon>
        <taxon>Dictyostelia</taxon>
        <taxon>Acytosteliales</taxon>
        <taxon>Cavenderiaceae</taxon>
        <taxon>Cavenderia</taxon>
    </lineage>
</organism>
<proteinExistence type="predicted"/>
<dbReference type="InterPro" id="IPR017920">
    <property type="entry name" value="COMM"/>
</dbReference>
<comment type="function">
    <text evidence="1">Scaffold protein in the commander complex that is essential for endosomal recycling of transmembrane cargos; the commander complex is composed of the CCC subcomplex and the retriever subcomplex.</text>
</comment>
<dbReference type="Pfam" id="PF21672">
    <property type="entry name" value="COMM_HN"/>
    <property type="match status" value="1"/>
</dbReference>
<dbReference type="PANTHER" id="PTHR12333">
    <property type="entry name" value="COMM DOMAIN CONTAINING PROTEIN 10"/>
    <property type="match status" value="1"/>
</dbReference>
<dbReference type="Proteomes" id="UP000007797">
    <property type="component" value="Unassembled WGS sequence"/>
</dbReference>
<name>F4PUV8_CACFS</name>
<dbReference type="RefSeq" id="XP_004359771.1">
    <property type="nucleotide sequence ID" value="XM_004359714.1"/>
</dbReference>
<dbReference type="STRING" id="1054147.F4PUV8"/>
<evidence type="ECO:0000313" key="4">
    <source>
        <dbReference type="Proteomes" id="UP000007797"/>
    </source>
</evidence>
<dbReference type="EMBL" id="GL883010">
    <property type="protein sequence ID" value="EGG21920.1"/>
    <property type="molecule type" value="Genomic_DNA"/>
</dbReference>
<dbReference type="KEGG" id="dfa:DFA_01806"/>
<dbReference type="PROSITE" id="PS51269">
    <property type="entry name" value="COMM"/>
    <property type="match status" value="1"/>
</dbReference>
<evidence type="ECO:0000259" key="2">
    <source>
        <dbReference type="PROSITE" id="PS51269"/>
    </source>
</evidence>
<dbReference type="InterPro" id="IPR037361">
    <property type="entry name" value="COMMD10"/>
</dbReference>
<dbReference type="GeneID" id="14874072"/>
<keyword evidence="4" id="KW-1185">Reference proteome</keyword>
<accession>F4PUV8</accession>
<feature type="domain" description="COMM" evidence="2">
    <location>
        <begin position="134"/>
        <end position="201"/>
    </location>
</feature>
<gene>
    <name evidence="3" type="primary">commd10</name>
    <name evidence="3" type="ORF">DFA_01806</name>
</gene>
<reference evidence="4" key="1">
    <citation type="journal article" date="2011" name="Genome Res.">
        <title>Phylogeny-wide analysis of social amoeba genomes highlights ancient origins for complex intercellular communication.</title>
        <authorList>
            <person name="Heidel A.J."/>
            <person name="Lawal H.M."/>
            <person name="Felder M."/>
            <person name="Schilde C."/>
            <person name="Helps N.R."/>
            <person name="Tunggal B."/>
            <person name="Rivero F."/>
            <person name="John U."/>
            <person name="Schleicher M."/>
            <person name="Eichinger L."/>
            <person name="Platzer M."/>
            <person name="Noegel A.A."/>
            <person name="Schaap P."/>
            <person name="Gloeckner G."/>
        </authorList>
    </citation>
    <scope>NUCLEOTIDE SEQUENCE [LARGE SCALE GENOMIC DNA]</scope>
    <source>
        <strain evidence="4">SH3</strain>
    </source>
</reference>
<dbReference type="AlphaFoldDB" id="F4PUV8"/>
<dbReference type="PANTHER" id="PTHR12333:SF0">
    <property type="entry name" value="COMM DOMAIN-CONTAINING PROTEIN 10"/>
    <property type="match status" value="1"/>
</dbReference>
<dbReference type="OMA" id="FVEFNHK"/>
<evidence type="ECO:0000313" key="3">
    <source>
        <dbReference type="EMBL" id="EGG21920.1"/>
    </source>
</evidence>
<protein>
    <submittedName>
        <fullName evidence="3">COMM domain-containing protein 10</fullName>
    </submittedName>
</protein>
<sequence>MSGHNIFETTSSAFNESLALINKVDSSKFTRILSRIVQKIGVREKGERIFSEAEEEQLQGVLGLSTNQLRSIIEATSFILDQIAYYAISSNALASQLDKTILAKDKIQTFQNVWEENAEHILQQLKSKTVSPMVLDDIGWRFHLQMSQSSMSKIKQSSAIFEFNLKSSNSNEKMLLEFNREQLQDLYLKLEDIQEKLDTLS</sequence>
<dbReference type="Pfam" id="PF07258">
    <property type="entry name" value="COMM_domain"/>
    <property type="match status" value="1"/>
</dbReference>
<evidence type="ECO:0000256" key="1">
    <source>
        <dbReference type="ARBA" id="ARBA00093300"/>
    </source>
</evidence>